<dbReference type="InterPro" id="IPR050624">
    <property type="entry name" value="HTH-type_Tx_Regulator"/>
</dbReference>
<sequence length="240" mass="28122">MLVRLGEYNKDLQIYIKHTYTVNYRKQQKIMQAIIECLPKERYSHMPHSKKRQALREAAKNLFYTQGFAAVSVEAICSAAHTSRVTFYKYYSGKNALVQELFAEQKEQVRNRLECLLAQQCSLEEAAAALFAIQRESMTELYSAPVLDDIANVADLELERFFRSMEEEKYQFMRSFFHTLQQRKLIHHSLPPELIDLFIRQMDSLMRQPCLAELYAPTPQRLPQDILQLLLYGLTSREAE</sequence>
<dbReference type="PANTHER" id="PTHR43479">
    <property type="entry name" value="ACREF/ENVCD OPERON REPRESSOR-RELATED"/>
    <property type="match status" value="1"/>
</dbReference>
<dbReference type="SUPFAM" id="SSF46689">
    <property type="entry name" value="Homeodomain-like"/>
    <property type="match status" value="1"/>
</dbReference>
<organism evidence="6 7">
    <name type="scientific">Eikenella corrodens ATCC 23834</name>
    <dbReference type="NCBI Taxonomy" id="546274"/>
    <lineage>
        <taxon>Bacteria</taxon>
        <taxon>Pseudomonadati</taxon>
        <taxon>Pseudomonadota</taxon>
        <taxon>Betaproteobacteria</taxon>
        <taxon>Neisseriales</taxon>
        <taxon>Neisseriaceae</taxon>
        <taxon>Eikenella</taxon>
    </lineage>
</organism>
<dbReference type="eggNOG" id="COG1309">
    <property type="taxonomic scope" value="Bacteria"/>
</dbReference>
<evidence type="ECO:0000259" key="5">
    <source>
        <dbReference type="PROSITE" id="PS50977"/>
    </source>
</evidence>
<keyword evidence="3" id="KW-0804">Transcription</keyword>
<gene>
    <name evidence="6" type="ORF">EIKCOROL_00292</name>
</gene>
<evidence type="ECO:0000313" key="7">
    <source>
        <dbReference type="Proteomes" id="UP000005837"/>
    </source>
</evidence>
<dbReference type="Gene3D" id="1.10.357.10">
    <property type="entry name" value="Tetracycline Repressor, domain 2"/>
    <property type="match status" value="1"/>
</dbReference>
<dbReference type="InterPro" id="IPR001647">
    <property type="entry name" value="HTH_TetR"/>
</dbReference>
<feature type="domain" description="HTH tetR-type" evidence="5">
    <location>
        <begin position="49"/>
        <end position="109"/>
    </location>
</feature>
<dbReference type="EMBL" id="ACEA01000005">
    <property type="protein sequence ID" value="EEG24992.1"/>
    <property type="molecule type" value="Genomic_DNA"/>
</dbReference>
<feature type="DNA-binding region" description="H-T-H motif" evidence="4">
    <location>
        <begin position="72"/>
        <end position="91"/>
    </location>
</feature>
<dbReference type="Pfam" id="PF00440">
    <property type="entry name" value="TetR_N"/>
    <property type="match status" value="1"/>
</dbReference>
<accession>C0DSH0</accession>
<evidence type="ECO:0000313" key="6">
    <source>
        <dbReference type="EMBL" id="EEG24992.1"/>
    </source>
</evidence>
<evidence type="ECO:0000256" key="4">
    <source>
        <dbReference type="PROSITE-ProRule" id="PRU00335"/>
    </source>
</evidence>
<evidence type="ECO:0000256" key="3">
    <source>
        <dbReference type="ARBA" id="ARBA00023163"/>
    </source>
</evidence>
<dbReference type="PROSITE" id="PS50977">
    <property type="entry name" value="HTH_TETR_2"/>
    <property type="match status" value="1"/>
</dbReference>
<proteinExistence type="predicted"/>
<dbReference type="HOGENOM" id="CLU_069356_30_2_4"/>
<protein>
    <submittedName>
        <fullName evidence="6">Transcriptional regulator, TetR family</fullName>
    </submittedName>
</protein>
<dbReference type="Proteomes" id="UP000005837">
    <property type="component" value="Unassembled WGS sequence"/>
</dbReference>
<evidence type="ECO:0000256" key="2">
    <source>
        <dbReference type="ARBA" id="ARBA00023125"/>
    </source>
</evidence>
<reference evidence="6 7" key="1">
    <citation type="submission" date="2009-01" db="EMBL/GenBank/DDBJ databases">
        <authorList>
            <person name="Fulton L."/>
            <person name="Clifton S."/>
            <person name="Chinwalla A.T."/>
            <person name="Mitreva M."/>
            <person name="Sodergren E."/>
            <person name="Weinstock G."/>
            <person name="Clifton S."/>
            <person name="Dooling D.J."/>
            <person name="Fulton B."/>
            <person name="Minx P."/>
            <person name="Pepin K.H."/>
            <person name="Johnson M."/>
            <person name="Bhonagiri V."/>
            <person name="Nash W.E."/>
            <person name="Mardis E.R."/>
            <person name="Wilson R.K."/>
        </authorList>
    </citation>
    <scope>NUCLEOTIDE SEQUENCE [LARGE SCALE GENOMIC DNA]</scope>
    <source>
        <strain evidence="6 7">ATCC 23834</strain>
    </source>
</reference>
<dbReference type="FunFam" id="1.10.10.60:FF:000141">
    <property type="entry name" value="TetR family transcriptional regulator"/>
    <property type="match status" value="1"/>
</dbReference>
<keyword evidence="2 4" id="KW-0238">DNA-binding</keyword>
<evidence type="ECO:0000256" key="1">
    <source>
        <dbReference type="ARBA" id="ARBA00023015"/>
    </source>
</evidence>
<dbReference type="AlphaFoldDB" id="C0DSH0"/>
<keyword evidence="1" id="KW-0805">Transcription regulation</keyword>
<name>C0DSH0_EIKCO</name>
<dbReference type="GO" id="GO:0003677">
    <property type="term" value="F:DNA binding"/>
    <property type="evidence" value="ECO:0007669"/>
    <property type="project" value="UniProtKB-UniRule"/>
</dbReference>
<dbReference type="InterPro" id="IPR009057">
    <property type="entry name" value="Homeodomain-like_sf"/>
</dbReference>
<comment type="caution">
    <text evidence="6">The sequence shown here is derived from an EMBL/GenBank/DDBJ whole genome shotgun (WGS) entry which is preliminary data.</text>
</comment>
<dbReference type="PANTHER" id="PTHR43479:SF11">
    <property type="entry name" value="ACREF_ENVCD OPERON REPRESSOR-RELATED"/>
    <property type="match status" value="1"/>
</dbReference>